<proteinExistence type="predicted"/>
<dbReference type="Pfam" id="PF07653">
    <property type="entry name" value="SH3_2"/>
    <property type="match status" value="1"/>
</dbReference>
<dbReference type="PROSITE" id="PS50002">
    <property type="entry name" value="SH3"/>
    <property type="match status" value="3"/>
</dbReference>
<dbReference type="CDD" id="cd11919">
    <property type="entry name" value="SH3_Sorbs1_1"/>
    <property type="match status" value="1"/>
</dbReference>
<feature type="compositionally biased region" description="Pro residues" evidence="5">
    <location>
        <begin position="198"/>
        <end position="210"/>
    </location>
</feature>
<feature type="compositionally biased region" description="Basic and acidic residues" evidence="5">
    <location>
        <begin position="312"/>
        <end position="323"/>
    </location>
</feature>
<dbReference type="PANTHER" id="PTHR14167">
    <property type="entry name" value="SH3 DOMAIN-CONTAINING"/>
    <property type="match status" value="1"/>
</dbReference>
<dbReference type="CDD" id="cd11916">
    <property type="entry name" value="SH3_Sorbs1_3"/>
    <property type="match status" value="1"/>
</dbReference>
<dbReference type="InterPro" id="IPR035610">
    <property type="entry name" value="SORBS1_SH3_1"/>
</dbReference>
<feature type="compositionally biased region" description="Polar residues" evidence="5">
    <location>
        <begin position="74"/>
        <end position="88"/>
    </location>
</feature>
<feature type="region of interest" description="Disordered" evidence="5">
    <location>
        <begin position="716"/>
        <end position="742"/>
    </location>
</feature>
<evidence type="ECO:0000259" key="6">
    <source>
        <dbReference type="PROSITE" id="PS50002"/>
    </source>
</evidence>
<keyword evidence="2 4" id="KW-0728">SH3 domain</keyword>
<feature type="region of interest" description="Disordered" evidence="5">
    <location>
        <begin position="363"/>
        <end position="455"/>
    </location>
</feature>
<accession>A0ABM4YZJ4</accession>
<dbReference type="SUPFAM" id="SSF50044">
    <property type="entry name" value="SH3-domain"/>
    <property type="match status" value="3"/>
</dbReference>
<dbReference type="Gene3D" id="2.30.30.40">
    <property type="entry name" value="SH3 Domains"/>
    <property type="match status" value="3"/>
</dbReference>
<feature type="region of interest" description="Disordered" evidence="5">
    <location>
        <begin position="1"/>
        <end position="115"/>
    </location>
</feature>
<feature type="region of interest" description="Disordered" evidence="5">
    <location>
        <begin position="131"/>
        <end position="261"/>
    </location>
</feature>
<feature type="region of interest" description="Disordered" evidence="5">
    <location>
        <begin position="276"/>
        <end position="339"/>
    </location>
</feature>
<protein>
    <submittedName>
        <fullName evidence="9">Sorbin and SH3 domain-containing protein 1 isoform X32</fullName>
    </submittedName>
</protein>
<evidence type="ECO:0000313" key="9">
    <source>
        <dbReference type="RefSeq" id="XP_072595709.1"/>
    </source>
</evidence>
<dbReference type="Proteomes" id="UP001652641">
    <property type="component" value="Chromosome 15"/>
</dbReference>
<feature type="domain" description="SH3" evidence="6">
    <location>
        <begin position="565"/>
        <end position="624"/>
    </location>
</feature>
<feature type="domain" description="SH3" evidence="6">
    <location>
        <begin position="639"/>
        <end position="700"/>
    </location>
</feature>
<evidence type="ECO:0000256" key="2">
    <source>
        <dbReference type="ARBA" id="ARBA00022443"/>
    </source>
</evidence>
<dbReference type="RefSeq" id="XP_072595709.1">
    <property type="nucleotide sequence ID" value="XM_072739608.1"/>
</dbReference>
<feature type="compositionally biased region" description="Polar residues" evidence="5">
    <location>
        <begin position="224"/>
        <end position="261"/>
    </location>
</feature>
<feature type="compositionally biased region" description="Low complexity" evidence="5">
    <location>
        <begin position="153"/>
        <end position="165"/>
    </location>
</feature>
<dbReference type="InterPro" id="IPR001452">
    <property type="entry name" value="SH3_domain"/>
</dbReference>
<dbReference type="PROSITE" id="PS50831">
    <property type="entry name" value="SOHO"/>
    <property type="match status" value="1"/>
</dbReference>
<evidence type="ECO:0000259" key="7">
    <source>
        <dbReference type="PROSITE" id="PS50831"/>
    </source>
</evidence>
<dbReference type="InterPro" id="IPR003127">
    <property type="entry name" value="SoHo_dom"/>
</dbReference>
<comment type="subcellular location">
    <subcellularLocation>
        <location evidence="1">Cell junction</location>
    </subcellularLocation>
</comment>
<dbReference type="SMART" id="SM00326">
    <property type="entry name" value="SH3"/>
    <property type="match status" value="3"/>
</dbReference>
<dbReference type="Pfam" id="PF00018">
    <property type="entry name" value="SH3_1"/>
    <property type="match status" value="1"/>
</dbReference>
<dbReference type="GeneID" id="112914048"/>
<dbReference type="InterPro" id="IPR050384">
    <property type="entry name" value="Endophilin_SH3RF"/>
</dbReference>
<dbReference type="Pfam" id="PF02208">
    <property type="entry name" value="Sorb"/>
    <property type="match status" value="1"/>
</dbReference>
<feature type="compositionally biased region" description="Basic and acidic residues" evidence="5">
    <location>
        <begin position="63"/>
        <end position="73"/>
    </location>
</feature>
<evidence type="ECO:0000256" key="1">
    <source>
        <dbReference type="ARBA" id="ARBA00004282"/>
    </source>
</evidence>
<feature type="domain" description="SoHo" evidence="7">
    <location>
        <begin position="324"/>
        <end position="381"/>
    </location>
</feature>
<feature type="compositionally biased region" description="Polar residues" evidence="5">
    <location>
        <begin position="43"/>
        <end position="62"/>
    </location>
</feature>
<feature type="compositionally biased region" description="Basic and acidic residues" evidence="5">
    <location>
        <begin position="422"/>
        <end position="446"/>
    </location>
</feature>
<name>A0ABM4YZJ4_VULVU</name>
<dbReference type="InterPro" id="IPR035606">
    <property type="entry name" value="SORBS1_SH3"/>
</dbReference>
<keyword evidence="8" id="KW-1185">Reference proteome</keyword>
<gene>
    <name evidence="9" type="primary">SORBS1</name>
</gene>
<dbReference type="InterPro" id="IPR035611">
    <property type="entry name" value="SORBS1_SH3_2"/>
</dbReference>
<dbReference type="Pfam" id="PF14604">
    <property type="entry name" value="SH3_9"/>
    <property type="match status" value="1"/>
</dbReference>
<evidence type="ECO:0000256" key="5">
    <source>
        <dbReference type="SAM" id="MobiDB-lite"/>
    </source>
</evidence>
<dbReference type="SMART" id="SM00459">
    <property type="entry name" value="Sorb"/>
    <property type="match status" value="1"/>
</dbReference>
<dbReference type="CDD" id="cd11922">
    <property type="entry name" value="SH3_Sorbs1_2"/>
    <property type="match status" value="1"/>
</dbReference>
<dbReference type="InterPro" id="IPR036028">
    <property type="entry name" value="SH3-like_dom_sf"/>
</dbReference>
<reference evidence="9" key="1">
    <citation type="submission" date="2025-08" db="UniProtKB">
        <authorList>
            <consortium name="RefSeq"/>
        </authorList>
    </citation>
    <scope>IDENTIFICATION</scope>
    <source>
        <tissue evidence="9">Cell line</tissue>
    </source>
</reference>
<feature type="domain" description="SH3" evidence="6">
    <location>
        <begin position="744"/>
        <end position="805"/>
    </location>
</feature>
<evidence type="ECO:0000256" key="3">
    <source>
        <dbReference type="ARBA" id="ARBA00022949"/>
    </source>
</evidence>
<evidence type="ECO:0000313" key="8">
    <source>
        <dbReference type="Proteomes" id="UP001652641"/>
    </source>
</evidence>
<keyword evidence="3" id="KW-0965">Cell junction</keyword>
<evidence type="ECO:0000256" key="4">
    <source>
        <dbReference type="PROSITE-ProRule" id="PRU00192"/>
    </source>
</evidence>
<dbReference type="PANTHER" id="PTHR14167:SF64">
    <property type="entry name" value="SORBIN AND SH3 DOMAIN-CONTAINING PROTEIN 1"/>
    <property type="match status" value="1"/>
</dbReference>
<sequence length="805" mass="88944">MSSECDVGASKAVVNGLAPGSNGQDKDMDPTKICTGKGAVTLRASSSYREIPSSGPTSPQETPQHESKPDEWRLSSNADANGNAQPSSLAAKGYRSVHPNLPSDKSQDATFSSSAQPEIIVVPLYLVNTDRGQEGTARPPASLGPLGPPSPATAPAAPLLTFPTLDDFIPPRLQRRSHHSQPASAPGPHSPVSQTPPSFSPPPPLVPPIPEGLRRASEPDLTGAVSSTDSSPLLNEVSSSHVGTDSQIAAPVSKSSSAYPSTTIVNPTIVLLQHNREQQKRLSSLSDPVSERRVGEQDLAPTQEKPTSPGRATEKKAKDDSRRVVKSAQDLSDVSMDEVGIPLRNTERSKDWYKTMFKQIHKLNRDDDSDLYSPRYSFSEDTKSPLSVPRSKSEMSYIDSEKVVKRSATLPLPARSSSLKSSPERNDWEPPDKKVDTRKYRAEPKSIYDYQPGKSSVLTNEKMSSAISPSPEISSELPGYLYSSNFHAVKRESDGAPGDLASLENERQIYKSVLEGGDIPLQGLSGLKRPSSSASMKDSESPRHFIPADYLESTEEFIRRRHDDKEMRPARAKFDFKAQTLKELPLQKGDIVYIYKQIDQNWYEGEHHGRVGIFPRTYIELLPPAEKAQPKKLAPVQVLDYGEAVAKFNFNGDTQVEMSFRKGERITLLRQVDENWYEGRIPGTSRQGIFPITYVDVIKRPLVKNPVDYIDLPLSSPSRSATVSPQQPQAQQRRVTPDRSQTSQDLFSYQALYSYIPQNDDELELRDGDIVDVMEKCDDGWFVGTSRRTRQFGTFPGNYVKPLYL</sequence>
<dbReference type="PRINTS" id="PR00452">
    <property type="entry name" value="SH3DOMAIN"/>
</dbReference>
<organism evidence="8 9">
    <name type="scientific">Vulpes vulpes</name>
    <name type="common">Red fox</name>
    <dbReference type="NCBI Taxonomy" id="9627"/>
    <lineage>
        <taxon>Eukaryota</taxon>
        <taxon>Metazoa</taxon>
        <taxon>Chordata</taxon>
        <taxon>Craniata</taxon>
        <taxon>Vertebrata</taxon>
        <taxon>Euteleostomi</taxon>
        <taxon>Mammalia</taxon>
        <taxon>Eutheria</taxon>
        <taxon>Laurasiatheria</taxon>
        <taxon>Carnivora</taxon>
        <taxon>Caniformia</taxon>
        <taxon>Canidae</taxon>
        <taxon>Vulpes</taxon>
    </lineage>
</organism>